<evidence type="ECO:0000256" key="3">
    <source>
        <dbReference type="ARBA" id="ARBA00022475"/>
    </source>
</evidence>
<name>A0A9D2S2K7_9FIRM</name>
<dbReference type="Proteomes" id="UP000886803">
    <property type="component" value="Unassembled WGS sequence"/>
</dbReference>
<dbReference type="InterPro" id="IPR028082">
    <property type="entry name" value="Peripla_BP_I"/>
</dbReference>
<feature type="domain" description="ABC transporter substrate-binding protein PnrA-like" evidence="8">
    <location>
        <begin position="86"/>
        <end position="344"/>
    </location>
</feature>
<organism evidence="9 10">
    <name type="scientific">Candidatus Gemmiger avicola</name>
    <dbReference type="NCBI Taxonomy" id="2838605"/>
    <lineage>
        <taxon>Bacteria</taxon>
        <taxon>Bacillati</taxon>
        <taxon>Bacillota</taxon>
        <taxon>Clostridia</taxon>
        <taxon>Eubacteriales</taxon>
        <taxon>Gemmiger</taxon>
    </lineage>
</organism>
<proteinExistence type="inferred from homology"/>
<dbReference type="Gene3D" id="3.40.50.2300">
    <property type="match status" value="2"/>
</dbReference>
<dbReference type="AlphaFoldDB" id="A0A9D2S2K7"/>
<evidence type="ECO:0000313" key="10">
    <source>
        <dbReference type="Proteomes" id="UP000886803"/>
    </source>
</evidence>
<comment type="similarity">
    <text evidence="2">Belongs to the BMP lipoprotein family.</text>
</comment>
<dbReference type="PANTHER" id="PTHR34296:SF2">
    <property type="entry name" value="ABC TRANSPORTER GUANOSINE-BINDING PROTEIN NUPN"/>
    <property type="match status" value="1"/>
</dbReference>
<dbReference type="Pfam" id="PF02608">
    <property type="entry name" value="Bmp"/>
    <property type="match status" value="1"/>
</dbReference>
<reference evidence="9" key="2">
    <citation type="submission" date="2021-04" db="EMBL/GenBank/DDBJ databases">
        <authorList>
            <person name="Gilroy R."/>
        </authorList>
    </citation>
    <scope>NUCLEOTIDE SEQUENCE</scope>
    <source>
        <strain evidence="9">ChiBcec8-13705</strain>
    </source>
</reference>
<dbReference type="InterPro" id="IPR003760">
    <property type="entry name" value="PnrA-like"/>
</dbReference>
<keyword evidence="5" id="KW-0472">Membrane</keyword>
<dbReference type="PANTHER" id="PTHR34296">
    <property type="entry name" value="TRANSCRIPTIONAL ACTIVATOR PROTEIN MED"/>
    <property type="match status" value="1"/>
</dbReference>
<dbReference type="SUPFAM" id="SSF53822">
    <property type="entry name" value="Periplasmic binding protein-like I"/>
    <property type="match status" value="1"/>
</dbReference>
<evidence type="ECO:0000256" key="7">
    <source>
        <dbReference type="SAM" id="SignalP"/>
    </source>
</evidence>
<comment type="caution">
    <text evidence="9">The sequence shown here is derived from an EMBL/GenBank/DDBJ whole genome shotgun (WGS) entry which is preliminary data.</text>
</comment>
<evidence type="ECO:0000313" key="9">
    <source>
        <dbReference type="EMBL" id="HJB41016.1"/>
    </source>
</evidence>
<dbReference type="GO" id="GO:0005886">
    <property type="term" value="C:plasma membrane"/>
    <property type="evidence" value="ECO:0007669"/>
    <property type="project" value="UniProtKB-SubCell"/>
</dbReference>
<comment type="subcellular location">
    <subcellularLocation>
        <location evidence="1">Cell membrane</location>
        <topology evidence="1">Lipid-anchor</topology>
    </subcellularLocation>
</comment>
<dbReference type="EMBL" id="DWYG01000009">
    <property type="protein sequence ID" value="HJB41016.1"/>
    <property type="molecule type" value="Genomic_DNA"/>
</dbReference>
<dbReference type="InterPro" id="IPR050957">
    <property type="entry name" value="BMP_lipoprotein"/>
</dbReference>
<evidence type="ECO:0000256" key="1">
    <source>
        <dbReference type="ARBA" id="ARBA00004193"/>
    </source>
</evidence>
<keyword evidence="4 7" id="KW-0732">Signal</keyword>
<keyword evidence="3" id="KW-1003">Cell membrane</keyword>
<reference evidence="9" key="1">
    <citation type="journal article" date="2021" name="PeerJ">
        <title>Extensive microbial diversity within the chicken gut microbiome revealed by metagenomics and culture.</title>
        <authorList>
            <person name="Gilroy R."/>
            <person name="Ravi A."/>
            <person name="Getino M."/>
            <person name="Pursley I."/>
            <person name="Horton D.L."/>
            <person name="Alikhan N.F."/>
            <person name="Baker D."/>
            <person name="Gharbi K."/>
            <person name="Hall N."/>
            <person name="Watson M."/>
            <person name="Adriaenssens E.M."/>
            <person name="Foster-Nyarko E."/>
            <person name="Jarju S."/>
            <person name="Secka A."/>
            <person name="Antonio M."/>
            <person name="Oren A."/>
            <person name="Chaudhuri R.R."/>
            <person name="La Ragione R."/>
            <person name="Hildebrand F."/>
            <person name="Pallen M.J."/>
        </authorList>
    </citation>
    <scope>NUCLEOTIDE SEQUENCE</scope>
    <source>
        <strain evidence="9">ChiBcec8-13705</strain>
    </source>
</reference>
<evidence type="ECO:0000256" key="5">
    <source>
        <dbReference type="ARBA" id="ARBA00023136"/>
    </source>
</evidence>
<evidence type="ECO:0000256" key="4">
    <source>
        <dbReference type="ARBA" id="ARBA00022729"/>
    </source>
</evidence>
<evidence type="ECO:0000256" key="2">
    <source>
        <dbReference type="ARBA" id="ARBA00008610"/>
    </source>
</evidence>
<keyword evidence="6" id="KW-0449">Lipoprotein</keyword>
<feature type="signal peptide" evidence="7">
    <location>
        <begin position="1"/>
        <end position="31"/>
    </location>
</feature>
<gene>
    <name evidence="9" type="ORF">H9945_00790</name>
</gene>
<dbReference type="PROSITE" id="PS51257">
    <property type="entry name" value="PROKAR_LIPOPROTEIN"/>
    <property type="match status" value="1"/>
</dbReference>
<evidence type="ECO:0000256" key="6">
    <source>
        <dbReference type="ARBA" id="ARBA00023288"/>
    </source>
</evidence>
<evidence type="ECO:0000259" key="8">
    <source>
        <dbReference type="Pfam" id="PF02608"/>
    </source>
</evidence>
<sequence length="395" mass="41691">MIESLSRRRRLAAGLCALLAAGLVGCGSSGAPDTETQNPALLEDATFTLTVPETTDASSAEPVLDGQGALIAYVAGPEGAETGTDAAGWRGVQAFADTFGYTAQLFTAQEDTPAARQEALRAAAESGAPMVVCHGEAMAVPVFEIQRNYPSTAYLLLDAEPHNEDYTLYETASNTHCVLYNEEQAGYLAGYAAVMEGYTALGFIGADSMPETASLANGMLQGAEAAAERQGQQVRFEMWYVGSGEATDEVTARVGSLFADGVQVVMADGGDLLTSCIAAAENNGGQVMGAGWDASSRSDLVLTSALENDSIVVQNELYSYFTQGGWGDAAGTTERMGAAQSAISLPLGSWKFRQFTTQAYQDLYTRLYEGTVRVERYPDTVTLPDCPNVALNIMN</sequence>
<protein>
    <submittedName>
        <fullName evidence="9">BMP family ABC transporter substrate-binding protein</fullName>
    </submittedName>
</protein>
<accession>A0A9D2S2K7</accession>
<feature type="chain" id="PRO_5038977188" evidence="7">
    <location>
        <begin position="32"/>
        <end position="395"/>
    </location>
</feature>